<evidence type="ECO:0000256" key="6">
    <source>
        <dbReference type="SAM" id="MobiDB-lite"/>
    </source>
</evidence>
<evidence type="ECO:0000256" key="5">
    <source>
        <dbReference type="ARBA" id="ARBA00022840"/>
    </source>
</evidence>
<keyword evidence="4 8" id="KW-0418">Kinase</keyword>
<keyword evidence="2" id="KW-0808">Transferase</keyword>
<dbReference type="EMBL" id="LCTW02000316">
    <property type="protein sequence ID" value="KXX74834.1"/>
    <property type="molecule type" value="Genomic_DNA"/>
</dbReference>
<dbReference type="GO" id="GO:0005524">
    <property type="term" value="F:ATP binding"/>
    <property type="evidence" value="ECO:0007669"/>
    <property type="project" value="UniProtKB-KW"/>
</dbReference>
<accession>A0A175VVR1</accession>
<keyword evidence="5" id="KW-0067">ATP-binding</keyword>
<dbReference type="GO" id="GO:0004674">
    <property type="term" value="F:protein serine/threonine kinase activity"/>
    <property type="evidence" value="ECO:0007669"/>
    <property type="project" value="UniProtKB-KW"/>
</dbReference>
<evidence type="ECO:0000313" key="8">
    <source>
        <dbReference type="EMBL" id="KXX74834.1"/>
    </source>
</evidence>
<dbReference type="VEuPathDB" id="FungiDB:MMYC01_208067"/>
<dbReference type="Gene3D" id="3.30.200.20">
    <property type="entry name" value="Phosphorylase Kinase, domain 1"/>
    <property type="match status" value="1"/>
</dbReference>
<dbReference type="PANTHER" id="PTHR45646:SF11">
    <property type="entry name" value="SERINE_THREONINE-PROTEIN KINASE DOA"/>
    <property type="match status" value="1"/>
</dbReference>
<name>A0A175VVR1_9PEZI</name>
<dbReference type="AlphaFoldDB" id="A0A175VVR1"/>
<evidence type="ECO:0000259" key="7">
    <source>
        <dbReference type="PROSITE" id="PS50011"/>
    </source>
</evidence>
<dbReference type="SMART" id="SM00220">
    <property type="entry name" value="S_TKc"/>
    <property type="match status" value="1"/>
</dbReference>
<dbReference type="Gene3D" id="1.10.510.10">
    <property type="entry name" value="Transferase(Phosphotransferase) domain 1"/>
    <property type="match status" value="1"/>
</dbReference>
<dbReference type="InterPro" id="IPR011009">
    <property type="entry name" value="Kinase-like_dom_sf"/>
</dbReference>
<feature type="domain" description="Protein kinase" evidence="7">
    <location>
        <begin position="38"/>
        <end position="395"/>
    </location>
</feature>
<keyword evidence="9" id="KW-1185">Reference proteome</keyword>
<feature type="region of interest" description="Disordered" evidence="6">
    <location>
        <begin position="402"/>
        <end position="424"/>
    </location>
</feature>
<dbReference type="OrthoDB" id="5979581at2759"/>
<evidence type="ECO:0000256" key="4">
    <source>
        <dbReference type="ARBA" id="ARBA00022777"/>
    </source>
</evidence>
<keyword evidence="1" id="KW-0723">Serine/threonine-protein kinase</keyword>
<dbReference type="Proteomes" id="UP000078237">
    <property type="component" value="Unassembled WGS sequence"/>
</dbReference>
<proteinExistence type="predicted"/>
<gene>
    <name evidence="8" type="ORF">MMYC01_208067</name>
</gene>
<evidence type="ECO:0000256" key="2">
    <source>
        <dbReference type="ARBA" id="ARBA00022679"/>
    </source>
</evidence>
<dbReference type="InterPro" id="IPR051175">
    <property type="entry name" value="CLK_kinases"/>
</dbReference>
<dbReference type="Pfam" id="PF00069">
    <property type="entry name" value="Pkinase"/>
    <property type="match status" value="2"/>
</dbReference>
<dbReference type="GO" id="GO:0005634">
    <property type="term" value="C:nucleus"/>
    <property type="evidence" value="ECO:0007669"/>
    <property type="project" value="TreeGrafter"/>
</dbReference>
<evidence type="ECO:0000256" key="1">
    <source>
        <dbReference type="ARBA" id="ARBA00022527"/>
    </source>
</evidence>
<dbReference type="GO" id="GO:0043484">
    <property type="term" value="P:regulation of RNA splicing"/>
    <property type="evidence" value="ECO:0007669"/>
    <property type="project" value="TreeGrafter"/>
</dbReference>
<keyword evidence="3" id="KW-0547">Nucleotide-binding</keyword>
<comment type="caution">
    <text evidence="8">The sequence shown here is derived from an EMBL/GenBank/DDBJ whole genome shotgun (WGS) entry which is preliminary data.</text>
</comment>
<evidence type="ECO:0000313" key="9">
    <source>
        <dbReference type="Proteomes" id="UP000078237"/>
    </source>
</evidence>
<evidence type="ECO:0000256" key="3">
    <source>
        <dbReference type="ARBA" id="ARBA00022741"/>
    </source>
</evidence>
<organism evidence="8 9">
    <name type="scientific">Madurella mycetomatis</name>
    <dbReference type="NCBI Taxonomy" id="100816"/>
    <lineage>
        <taxon>Eukaryota</taxon>
        <taxon>Fungi</taxon>
        <taxon>Dikarya</taxon>
        <taxon>Ascomycota</taxon>
        <taxon>Pezizomycotina</taxon>
        <taxon>Sordariomycetes</taxon>
        <taxon>Sordariomycetidae</taxon>
        <taxon>Sordariales</taxon>
        <taxon>Sordariales incertae sedis</taxon>
        <taxon>Madurella</taxon>
    </lineage>
</organism>
<dbReference type="PROSITE" id="PS50011">
    <property type="entry name" value="PROTEIN_KINASE_DOM"/>
    <property type="match status" value="1"/>
</dbReference>
<dbReference type="STRING" id="100816.A0A175VVR1"/>
<sequence>MINILDYTIGVPAEDLTKYCPGGYHPMSLNDRLHDGRYEIFHKLGFGSFSTVWLARDHHNERNVTIKVVVADRSVETARELTILRALKERGDPAHPGWKHVSHLLESFYHEGPNGRHLCIVLGLLGPKPTSIADRCPDYRLGGHLARSVSRQLLLAVDYLHATGVAHGDIHMGNVLFRLPEHEESLELVMKDLGPPQIGKVQRRDGAPLEPGVPEYLVEPADYNVKVQDRFTDVELIDFGESFFITDPPKQISTPVSLHPPELVFQHSLTSAVDLWNLGCTTYELVIGRTPFESDYNDKELVPQFEKVIGGFPAQWIQNAVDRGVMEKTPDNSSAEYFLPLEDELRRSYFEGHDAKTLPLREVEINTLGRYLRKLLVIDPTQRAKAHELLSDPWVSEESEIKGLAAATLPQPPKGNAKSPPAED</sequence>
<protein>
    <submittedName>
        <fullName evidence="8">Protein kinase dsk1</fullName>
    </submittedName>
</protein>
<dbReference type="InterPro" id="IPR000719">
    <property type="entry name" value="Prot_kinase_dom"/>
</dbReference>
<reference evidence="8 9" key="1">
    <citation type="journal article" date="2016" name="Genome Announc.">
        <title>Genome Sequence of Madurella mycetomatis mm55, Isolated from a Human Mycetoma Case in Sudan.</title>
        <authorList>
            <person name="Smit S."/>
            <person name="Derks M.F."/>
            <person name="Bervoets S."/>
            <person name="Fahal A."/>
            <person name="van Leeuwen W."/>
            <person name="van Belkum A."/>
            <person name="van de Sande W.W."/>
        </authorList>
    </citation>
    <scope>NUCLEOTIDE SEQUENCE [LARGE SCALE GENOMIC DNA]</scope>
    <source>
        <strain evidence="9">mm55</strain>
    </source>
</reference>
<dbReference type="PANTHER" id="PTHR45646">
    <property type="entry name" value="SERINE/THREONINE-PROTEIN KINASE DOA-RELATED"/>
    <property type="match status" value="1"/>
</dbReference>
<dbReference type="SUPFAM" id="SSF56112">
    <property type="entry name" value="Protein kinase-like (PK-like)"/>
    <property type="match status" value="1"/>
</dbReference>